<protein>
    <recommendedName>
        <fullName evidence="7">ABC transporter substrate-binding protein</fullName>
    </recommendedName>
</protein>
<dbReference type="SUPFAM" id="SSF53850">
    <property type="entry name" value="Periplasmic binding protein-like II"/>
    <property type="match status" value="1"/>
</dbReference>
<evidence type="ECO:0000313" key="6">
    <source>
        <dbReference type="Proteomes" id="UP000318349"/>
    </source>
</evidence>
<name>A0A557R345_9RHOO</name>
<accession>A0A557R345</accession>
<evidence type="ECO:0000313" key="5">
    <source>
        <dbReference type="EMBL" id="TVO76378.1"/>
    </source>
</evidence>
<gene>
    <name evidence="5" type="ORF">FHP89_10860</name>
</gene>
<organism evidence="5 6">
    <name type="scientific">Denitromonas halophila</name>
    <dbReference type="NCBI Taxonomy" id="1629404"/>
    <lineage>
        <taxon>Bacteria</taxon>
        <taxon>Pseudomonadati</taxon>
        <taxon>Pseudomonadota</taxon>
        <taxon>Betaproteobacteria</taxon>
        <taxon>Rhodocyclales</taxon>
        <taxon>Zoogloeaceae</taxon>
        <taxon>Denitromonas</taxon>
    </lineage>
</organism>
<evidence type="ECO:0000256" key="4">
    <source>
        <dbReference type="SAM" id="SignalP"/>
    </source>
</evidence>
<dbReference type="PANTHER" id="PTHR30024:SF47">
    <property type="entry name" value="TAURINE-BINDING PERIPLASMIC PROTEIN"/>
    <property type="match status" value="1"/>
</dbReference>
<dbReference type="GO" id="GO:0042918">
    <property type="term" value="P:alkanesulfonate transmembrane transport"/>
    <property type="evidence" value="ECO:0007669"/>
    <property type="project" value="TreeGrafter"/>
</dbReference>
<evidence type="ECO:0000256" key="1">
    <source>
        <dbReference type="ARBA" id="ARBA00004418"/>
    </source>
</evidence>
<dbReference type="PANTHER" id="PTHR30024">
    <property type="entry name" value="ALIPHATIC SULFONATES-BINDING PROTEIN-RELATED"/>
    <property type="match status" value="1"/>
</dbReference>
<evidence type="ECO:0000256" key="2">
    <source>
        <dbReference type="ARBA" id="ARBA00010742"/>
    </source>
</evidence>
<dbReference type="CDD" id="cd01008">
    <property type="entry name" value="PBP2_NrtA_SsuA_CpmA_like"/>
    <property type="match status" value="1"/>
</dbReference>
<dbReference type="AlphaFoldDB" id="A0A557R345"/>
<comment type="caution">
    <text evidence="5">The sequence shown here is derived from an EMBL/GenBank/DDBJ whole genome shotgun (WGS) entry which is preliminary data.</text>
</comment>
<comment type="subcellular location">
    <subcellularLocation>
        <location evidence="1">Periplasm</location>
    </subcellularLocation>
</comment>
<dbReference type="Gene3D" id="3.40.190.10">
    <property type="entry name" value="Periplasmic binding protein-like II"/>
    <property type="match status" value="2"/>
</dbReference>
<dbReference type="Pfam" id="PF13379">
    <property type="entry name" value="NMT1_2"/>
    <property type="match status" value="1"/>
</dbReference>
<evidence type="ECO:0000256" key="3">
    <source>
        <dbReference type="ARBA" id="ARBA00022729"/>
    </source>
</evidence>
<dbReference type="Proteomes" id="UP000318349">
    <property type="component" value="Unassembled WGS sequence"/>
</dbReference>
<comment type="similarity">
    <text evidence="2">Belongs to the bacterial solute-binding protein SsuA/TauA family.</text>
</comment>
<evidence type="ECO:0008006" key="7">
    <source>
        <dbReference type="Google" id="ProtNLM"/>
    </source>
</evidence>
<feature type="signal peptide" evidence="4">
    <location>
        <begin position="1"/>
        <end position="20"/>
    </location>
</feature>
<keyword evidence="3 4" id="KW-0732">Signal</keyword>
<reference evidence="5 6" key="1">
    <citation type="submission" date="2019-07" db="EMBL/GenBank/DDBJ databases">
        <title>The pathways for chlorine oxyanion respiration interact through the shared metabolite chlorate.</title>
        <authorList>
            <person name="Barnum T.P."/>
            <person name="Cheng Y."/>
            <person name="Hill K.A."/>
            <person name="Lucas L.N."/>
            <person name="Carlson H.K."/>
            <person name="Coates J.D."/>
        </authorList>
    </citation>
    <scope>NUCLEOTIDE SEQUENCE [LARGE SCALE GENOMIC DNA]</scope>
    <source>
        <strain evidence="5 6">SFB-1</strain>
    </source>
</reference>
<dbReference type="GO" id="GO:0042597">
    <property type="term" value="C:periplasmic space"/>
    <property type="evidence" value="ECO:0007669"/>
    <property type="project" value="UniProtKB-SubCell"/>
</dbReference>
<sequence>MTQMAALLCALALVCCTGVAAGHEDVVYDGYDLTPRDQGVDIGVQPLGYPTGLVGAAMGRDRILRRALNPLGHDLHTFAFRRGPDIVERLGGQRLEAGLVGDMPTIAAIAGGDTLVAGVVKLSSSSIVSREAGLVESLRGRRIAYAEGSSAHHTLLEGLSSAGLSEADVTLVPMDVNDMPAALHSGAVSAFAAWEPAPSIALSQQANHRIVFRGRSTDYLLLSRAFDAAHPQAARELIAALVRAIRWMQLSRTNIETAARWAMADSAKLTGRPTPASVAQAVDITRAELLDVPAIPMIPASARGMHGLGGKLTLLQRLGKVPNTINSDQIERAFSYAGLHDVLTDPAKYRLNNFDYDR</sequence>
<proteinExistence type="inferred from homology"/>
<dbReference type="EMBL" id="VMNI01000009">
    <property type="protein sequence ID" value="TVO76378.1"/>
    <property type="molecule type" value="Genomic_DNA"/>
</dbReference>
<feature type="chain" id="PRO_5021866184" description="ABC transporter substrate-binding protein" evidence="4">
    <location>
        <begin position="21"/>
        <end position="358"/>
    </location>
</feature>